<keyword evidence="4" id="KW-0233">DNA recombination</keyword>
<dbReference type="InterPro" id="IPR011010">
    <property type="entry name" value="DNA_brk_join_enz"/>
</dbReference>
<evidence type="ECO:0000259" key="5">
    <source>
        <dbReference type="Pfam" id="PF20172"/>
    </source>
</evidence>
<feature type="domain" description="DUF6538" evidence="5">
    <location>
        <begin position="13"/>
        <end position="66"/>
    </location>
</feature>
<dbReference type="Proteomes" id="UP001595377">
    <property type="component" value="Unassembled WGS sequence"/>
</dbReference>
<comment type="similarity">
    <text evidence="1">Belongs to the 'phage' integrase family.</text>
</comment>
<dbReference type="Pfam" id="PF20172">
    <property type="entry name" value="DUF6538"/>
    <property type="match status" value="1"/>
</dbReference>
<dbReference type="InterPro" id="IPR013762">
    <property type="entry name" value="Integrase-like_cat_sf"/>
</dbReference>
<protein>
    <submittedName>
        <fullName evidence="6">DUF6538 domain-containing protein</fullName>
    </submittedName>
</protein>
<evidence type="ECO:0000256" key="4">
    <source>
        <dbReference type="ARBA" id="ARBA00023172"/>
    </source>
</evidence>
<evidence type="ECO:0000313" key="7">
    <source>
        <dbReference type="Proteomes" id="UP001595377"/>
    </source>
</evidence>
<keyword evidence="7" id="KW-1185">Reference proteome</keyword>
<reference evidence="7" key="1">
    <citation type="journal article" date="2019" name="Int. J. Syst. Evol. Microbiol.">
        <title>The Global Catalogue of Microorganisms (GCM) 10K type strain sequencing project: providing services to taxonomists for standard genome sequencing and annotation.</title>
        <authorList>
            <consortium name="The Broad Institute Genomics Platform"/>
            <consortium name="The Broad Institute Genome Sequencing Center for Infectious Disease"/>
            <person name="Wu L."/>
            <person name="Ma J."/>
        </authorList>
    </citation>
    <scope>NUCLEOTIDE SEQUENCE [LARGE SCALE GENOMIC DNA]</scope>
    <source>
        <strain evidence="7">KCTC 52677</strain>
    </source>
</reference>
<dbReference type="Gene3D" id="1.10.150.130">
    <property type="match status" value="1"/>
</dbReference>
<dbReference type="SUPFAM" id="SSF56349">
    <property type="entry name" value="DNA breaking-rejoining enzymes"/>
    <property type="match status" value="1"/>
</dbReference>
<dbReference type="InterPro" id="IPR046668">
    <property type="entry name" value="DUF6538"/>
</dbReference>
<evidence type="ECO:0000256" key="2">
    <source>
        <dbReference type="ARBA" id="ARBA00022908"/>
    </source>
</evidence>
<evidence type="ECO:0000313" key="6">
    <source>
        <dbReference type="EMBL" id="MFC3073995.1"/>
    </source>
</evidence>
<gene>
    <name evidence="6" type="ORF">ACFOHH_12845</name>
</gene>
<name>A0ABV7DGJ8_9HYPH</name>
<sequence>MVLRMTRPTKHPKTGIYQFRQRVPQHLIPLVGMPYVKKSLGTRDPQEAVIAHAQILVEVESRWRQLSAGVISLSQKQAVAMSGQIYRSMVEENEDNPGAPSSRKASLMSDYLHLRPEKVKVIPISRNAELVERILHATKTLRNDKAINAYLDRHGYRIDAASMELLRKAVAEAILQAKEHLLKLSEGDYRPDPDANRFPELDLAPKKDSKENLGNFALLTVFEKYAAEKAVKHATYKKWKPIIAKVAEEVPDIRDLTREWVIDWKDRLVARGLDHGHIKNSYLACLKATCNWGKGNGRIAVNPVDDVVVAIPKKSKVRNKWFTAGEVRTILIGTTAEPPKRLSEENKAARRWIPWLCAYTGARVGEITQLRKQDIIKEEGHWLIRITPEAGSTKDSKARFVAIHPHLIEQGFLAFVQSKKIGPLFYDPARYRGGKDGNPQYKKVGERLAAWIRELGVDDENISPNHAWRHLFKTKARGVYMDVGARDYMQGHVPATEGEAYGGFEPHVLAHEISKLPKFTLE</sequence>
<dbReference type="Gene3D" id="1.10.443.10">
    <property type="entry name" value="Intergrase catalytic core"/>
    <property type="match status" value="1"/>
</dbReference>
<evidence type="ECO:0000256" key="1">
    <source>
        <dbReference type="ARBA" id="ARBA00008857"/>
    </source>
</evidence>
<dbReference type="PANTHER" id="PTHR30349">
    <property type="entry name" value="PHAGE INTEGRASE-RELATED"/>
    <property type="match status" value="1"/>
</dbReference>
<dbReference type="InterPro" id="IPR050090">
    <property type="entry name" value="Tyrosine_recombinase_XerCD"/>
</dbReference>
<dbReference type="PANTHER" id="PTHR30349:SF41">
    <property type="entry name" value="INTEGRASE_RECOMBINASE PROTEIN MJ0367-RELATED"/>
    <property type="match status" value="1"/>
</dbReference>
<dbReference type="RefSeq" id="WP_306766170.1">
    <property type="nucleotide sequence ID" value="NZ_JANFDG010000003.1"/>
</dbReference>
<organism evidence="6 7">
    <name type="scientific">Shinella pollutisoli</name>
    <dbReference type="NCBI Taxonomy" id="2250594"/>
    <lineage>
        <taxon>Bacteria</taxon>
        <taxon>Pseudomonadati</taxon>
        <taxon>Pseudomonadota</taxon>
        <taxon>Alphaproteobacteria</taxon>
        <taxon>Hyphomicrobiales</taxon>
        <taxon>Rhizobiaceae</taxon>
        <taxon>Shinella</taxon>
    </lineage>
</organism>
<comment type="caution">
    <text evidence="6">The sequence shown here is derived from an EMBL/GenBank/DDBJ whole genome shotgun (WGS) entry which is preliminary data.</text>
</comment>
<proteinExistence type="inferred from homology"/>
<dbReference type="EMBL" id="JBHRSP010000019">
    <property type="protein sequence ID" value="MFC3073995.1"/>
    <property type="molecule type" value="Genomic_DNA"/>
</dbReference>
<dbReference type="InterPro" id="IPR010998">
    <property type="entry name" value="Integrase_recombinase_N"/>
</dbReference>
<evidence type="ECO:0000256" key="3">
    <source>
        <dbReference type="ARBA" id="ARBA00023125"/>
    </source>
</evidence>
<keyword evidence="3" id="KW-0238">DNA-binding</keyword>
<accession>A0ABV7DGJ8</accession>
<keyword evidence="2" id="KW-0229">DNA integration</keyword>